<feature type="region of interest" description="Disordered" evidence="1">
    <location>
        <begin position="142"/>
        <end position="178"/>
    </location>
</feature>
<dbReference type="EMBL" id="CP002546">
    <property type="protein sequence ID" value="ADY60711.1"/>
    <property type="molecule type" value="Genomic_DNA"/>
</dbReference>
<dbReference type="InterPro" id="IPR012373">
    <property type="entry name" value="Ferrdict_sens_TM"/>
</dbReference>
<dbReference type="HOGENOM" id="CLU_430137_0_0_0"/>
<reference evidence="4" key="1">
    <citation type="submission" date="2011-02" db="EMBL/GenBank/DDBJ databases">
        <title>The complete genome of Planctomyces brasiliensis DSM 5305.</title>
        <authorList>
            <person name="Lucas S."/>
            <person name="Copeland A."/>
            <person name="Lapidus A."/>
            <person name="Bruce D."/>
            <person name="Goodwin L."/>
            <person name="Pitluck S."/>
            <person name="Kyrpides N."/>
            <person name="Mavromatis K."/>
            <person name="Pagani I."/>
            <person name="Ivanova N."/>
            <person name="Ovchinnikova G."/>
            <person name="Lu M."/>
            <person name="Detter J.C."/>
            <person name="Han C."/>
            <person name="Land M."/>
            <person name="Hauser L."/>
            <person name="Markowitz V."/>
            <person name="Cheng J.-F."/>
            <person name="Hugenholtz P."/>
            <person name="Woyke T."/>
            <person name="Wu D."/>
            <person name="Tindall B."/>
            <person name="Pomrenke H.G."/>
            <person name="Brambilla E."/>
            <person name="Klenk H.-P."/>
            <person name="Eisen J.A."/>
        </authorList>
    </citation>
    <scope>NUCLEOTIDE SEQUENCE [LARGE SCALE GENOMIC DNA]</scope>
    <source>
        <strain evidence="4">ATCC 49424 / DSM 5305 / JCM 21570 / NBRC 103401 / IFAM 1448</strain>
    </source>
</reference>
<dbReference type="PANTHER" id="PTHR30273:SF2">
    <property type="entry name" value="PROTEIN FECR"/>
    <property type="match status" value="1"/>
</dbReference>
<feature type="transmembrane region" description="Helical" evidence="2">
    <location>
        <begin position="116"/>
        <end position="134"/>
    </location>
</feature>
<feature type="compositionally biased region" description="Basic and acidic residues" evidence="1">
    <location>
        <begin position="142"/>
        <end position="164"/>
    </location>
</feature>
<protein>
    <submittedName>
        <fullName evidence="3">FecR protein</fullName>
    </submittedName>
</protein>
<evidence type="ECO:0000256" key="1">
    <source>
        <dbReference type="SAM" id="MobiDB-lite"/>
    </source>
</evidence>
<name>F0SIN7_RUBBR</name>
<feature type="region of interest" description="Disordered" evidence="1">
    <location>
        <begin position="368"/>
        <end position="389"/>
    </location>
</feature>
<dbReference type="Gene3D" id="2.60.120.1440">
    <property type="match status" value="1"/>
</dbReference>
<dbReference type="RefSeq" id="WP_013629432.1">
    <property type="nucleotide sequence ID" value="NC_015174.1"/>
</dbReference>
<accession>F0SIN7</accession>
<evidence type="ECO:0000313" key="4">
    <source>
        <dbReference type="Proteomes" id="UP000006860"/>
    </source>
</evidence>
<dbReference type="KEGG" id="pbs:Plabr_3114"/>
<keyword evidence="2" id="KW-1133">Transmembrane helix</keyword>
<dbReference type="GO" id="GO:0016989">
    <property type="term" value="F:sigma factor antagonist activity"/>
    <property type="evidence" value="ECO:0007669"/>
    <property type="project" value="TreeGrafter"/>
</dbReference>
<keyword evidence="2" id="KW-0812">Transmembrane</keyword>
<gene>
    <name evidence="3" type="ordered locus">Plabr_3114</name>
</gene>
<dbReference type="OrthoDB" id="292867at2"/>
<organism evidence="3 4">
    <name type="scientific">Rubinisphaera brasiliensis (strain ATCC 49424 / DSM 5305 / JCM 21570 / IAM 15109 / NBRC 103401 / IFAM 1448)</name>
    <name type="common">Planctomyces brasiliensis</name>
    <dbReference type="NCBI Taxonomy" id="756272"/>
    <lineage>
        <taxon>Bacteria</taxon>
        <taxon>Pseudomonadati</taxon>
        <taxon>Planctomycetota</taxon>
        <taxon>Planctomycetia</taxon>
        <taxon>Planctomycetales</taxon>
        <taxon>Planctomycetaceae</taxon>
        <taxon>Rubinisphaera</taxon>
    </lineage>
</organism>
<dbReference type="eggNOG" id="COG3712">
    <property type="taxonomic scope" value="Bacteria"/>
</dbReference>
<dbReference type="STRING" id="756272.Plabr_3114"/>
<keyword evidence="4" id="KW-1185">Reference proteome</keyword>
<evidence type="ECO:0000313" key="3">
    <source>
        <dbReference type="EMBL" id="ADY60711.1"/>
    </source>
</evidence>
<evidence type="ECO:0000256" key="2">
    <source>
        <dbReference type="SAM" id="Phobius"/>
    </source>
</evidence>
<dbReference type="AlphaFoldDB" id="F0SIN7"/>
<sequence length="636" mass="69854">MSDRFELSAQAEFETLLRSLLDQRMSGPGLSAEDERRLDVLLNTHPEFRSQYVEQIWTDTVLQWSLTEQTLPVEESENGVTAESLFPSAVSCSDASVLSDGLIGARRRQAWISRNTLLPVILLVLAGIIFWQYGSRPALEKSESPKVAERDANQRGQSEDERNFAETNAEEGDGAEDAPASGMAAILLDSEDAIWEGAESRIAYGRSFSPGRKLVLKSGLARLAFSCGAGVTLEGPAVLELCSGWQACLHRGKLAAIVPEGAEGFTVLTPQKRIIDLGTKFGAAVDETGNARVQVFEGEVKVESREAAAVADSFLMTPASLPRYSESSSSSSEICVRGVDSSESVSVPTLEQLMVARSGVYPPRPGGRNAVENQPQVKAPPLFSQESSIPGRAMYGEDFTPLADLRAAASSRKSVLKLNEEFANIVYRDSPLGWQETEGGHFMLELTGRNPAYPSIANRMYLRLAEPIQEEVFFSFLARYDGLDETDFFGVWFDNNSRDDFSHSTTPNLGIRFGHYFARMHADQEPYHSCPEDGAVFLMVGRLLKNELDEFNAIEMWLNPQAEVGYTPPPDVHAELTPNTNKPLKKSFSVIGLRIGKDTEPTDRLLLDRLVIGKTFQEVTLPASLLSSPVDTPSEQ</sequence>
<keyword evidence="2" id="KW-0472">Membrane</keyword>
<dbReference type="PANTHER" id="PTHR30273">
    <property type="entry name" value="PERIPLASMIC SIGNAL SENSOR AND SIGMA FACTOR ACTIVATOR FECR-RELATED"/>
    <property type="match status" value="1"/>
</dbReference>
<proteinExistence type="predicted"/>
<dbReference type="Proteomes" id="UP000006860">
    <property type="component" value="Chromosome"/>
</dbReference>